<dbReference type="InterPro" id="IPR013766">
    <property type="entry name" value="Thioredoxin_domain"/>
</dbReference>
<dbReference type="InterPro" id="IPR036249">
    <property type="entry name" value="Thioredoxin-like_sf"/>
</dbReference>
<dbReference type="SUPFAM" id="SSF52833">
    <property type="entry name" value="Thioredoxin-like"/>
    <property type="match status" value="1"/>
</dbReference>
<dbReference type="PIRSF" id="PIRSF001488">
    <property type="entry name" value="Tdi_protein"/>
    <property type="match status" value="1"/>
</dbReference>
<keyword evidence="1 4" id="KW-0732">Signal</keyword>
<protein>
    <recommendedName>
        <fullName evidence="2">Thiol:disulfide interchange protein</fullName>
    </recommendedName>
</protein>
<comment type="subcellular location">
    <subcellularLocation>
        <location evidence="2">Periplasm</location>
    </subcellularLocation>
</comment>
<gene>
    <name evidence="6" type="ORF">FJQ89_01530</name>
</gene>
<evidence type="ECO:0000256" key="4">
    <source>
        <dbReference type="SAM" id="SignalP"/>
    </source>
</evidence>
<evidence type="ECO:0000256" key="3">
    <source>
        <dbReference type="PIRSR" id="PIRSR001488-1"/>
    </source>
</evidence>
<evidence type="ECO:0000259" key="5">
    <source>
        <dbReference type="PROSITE" id="PS51352"/>
    </source>
</evidence>
<keyword evidence="7" id="KW-1185">Reference proteome</keyword>
<organism evidence="6 7">
    <name type="scientific">Janthinobacterium tructae</name>
    <dbReference type="NCBI Taxonomy" id="2590869"/>
    <lineage>
        <taxon>Bacteria</taxon>
        <taxon>Pseudomonadati</taxon>
        <taxon>Pseudomonadota</taxon>
        <taxon>Betaproteobacteria</taxon>
        <taxon>Burkholderiales</taxon>
        <taxon>Oxalobacteraceae</taxon>
        <taxon>Janthinobacterium</taxon>
    </lineage>
</organism>
<dbReference type="KEGG" id="jas:FJQ89_01530"/>
<evidence type="ECO:0000313" key="6">
    <source>
        <dbReference type="EMBL" id="QDG69234.1"/>
    </source>
</evidence>
<sequence length="220" mass="24068">MRLHHLILACASFAASSAFASPQAPVPGADYLVLATPQPVQAAPGKVEVIEFFMYHCPACNAFEPSLARWVKENAATVSFRRIHLPHTPDNDPEAHLFLTLEALKKEEALHAQVMHTWHMERKRLASDRDNLDWALKNGLDKAAFEGAYQSFGVQTKLKNLPRLAAPYQVDSTPTLIVGGRYLTNPSMVAGANPGLPRQGVEQATLQVVQALVAKAKLAK</sequence>
<dbReference type="CDD" id="cd03019">
    <property type="entry name" value="DsbA_DsbA"/>
    <property type="match status" value="1"/>
</dbReference>
<dbReference type="InterPro" id="IPR012336">
    <property type="entry name" value="Thioredoxin-like_fold"/>
</dbReference>
<feature type="signal peptide" evidence="4">
    <location>
        <begin position="1"/>
        <end position="20"/>
    </location>
</feature>
<keyword evidence="2" id="KW-0574">Periplasm</keyword>
<dbReference type="Pfam" id="PF13462">
    <property type="entry name" value="Thioredoxin_4"/>
    <property type="match status" value="1"/>
</dbReference>
<proteinExistence type="inferred from homology"/>
<feature type="chain" id="PRO_5021451579" description="Thiol:disulfide interchange protein" evidence="4">
    <location>
        <begin position="21"/>
        <end position="220"/>
    </location>
</feature>
<dbReference type="OrthoDB" id="9784896at2"/>
<reference evidence="6 7" key="1">
    <citation type="submission" date="2019-06" db="EMBL/GenBank/DDBJ databases">
        <title>Complete genome sequence of Janthinobacterium sp. SNU WT3 isolated from diseased rainbow trout.</title>
        <authorList>
            <person name="Oh W.T."/>
            <person name="Park S.C."/>
        </authorList>
    </citation>
    <scope>NUCLEOTIDE SEQUENCE [LARGE SCALE GENOMIC DNA]</scope>
    <source>
        <strain evidence="6 7">SNU WT3</strain>
    </source>
</reference>
<comment type="similarity">
    <text evidence="2">Belongs to the thioredoxin family.</text>
</comment>
<dbReference type="GO" id="GO:0042597">
    <property type="term" value="C:periplasmic space"/>
    <property type="evidence" value="ECO:0007669"/>
    <property type="project" value="UniProtKB-SubCell"/>
</dbReference>
<dbReference type="PROSITE" id="PS51352">
    <property type="entry name" value="THIOREDOXIN_2"/>
    <property type="match status" value="1"/>
</dbReference>
<accession>A0A4Y6R9H1</accession>
<evidence type="ECO:0000313" key="7">
    <source>
        <dbReference type="Proteomes" id="UP000316665"/>
    </source>
</evidence>
<dbReference type="InterPro" id="IPR050824">
    <property type="entry name" value="Thiol_disulfide_DsbA"/>
</dbReference>
<dbReference type="PANTHER" id="PTHR35891:SF3">
    <property type="entry name" value="THIOL:DISULFIDE INTERCHANGE PROTEIN DSBL"/>
    <property type="match status" value="1"/>
</dbReference>
<name>A0A4Y6R9H1_9BURK</name>
<dbReference type="InterPro" id="IPR023205">
    <property type="entry name" value="DsbA/DsbL"/>
</dbReference>
<feature type="disulfide bond" description="Redox-active" evidence="3">
    <location>
        <begin position="57"/>
        <end position="60"/>
    </location>
</feature>
<keyword evidence="2" id="KW-1015">Disulfide bond</keyword>
<dbReference type="AlphaFoldDB" id="A0A4Y6R9H1"/>
<feature type="domain" description="Thioredoxin" evidence="5">
    <location>
        <begin position="15"/>
        <end position="214"/>
    </location>
</feature>
<dbReference type="EMBL" id="CP041185">
    <property type="protein sequence ID" value="QDG69234.1"/>
    <property type="molecule type" value="Genomic_DNA"/>
</dbReference>
<dbReference type="Gene3D" id="3.40.30.10">
    <property type="entry name" value="Glutaredoxin"/>
    <property type="match status" value="1"/>
</dbReference>
<evidence type="ECO:0000256" key="2">
    <source>
        <dbReference type="PIRNR" id="PIRNR001488"/>
    </source>
</evidence>
<dbReference type="Proteomes" id="UP000316665">
    <property type="component" value="Chromosome"/>
</dbReference>
<dbReference type="RefSeq" id="WP_141168760.1">
    <property type="nucleotide sequence ID" value="NZ_CP041185.1"/>
</dbReference>
<dbReference type="PANTHER" id="PTHR35891">
    <property type="entry name" value="THIOL:DISULFIDE INTERCHANGE PROTEIN DSBA"/>
    <property type="match status" value="1"/>
</dbReference>
<evidence type="ECO:0000256" key="1">
    <source>
        <dbReference type="ARBA" id="ARBA00022729"/>
    </source>
</evidence>